<dbReference type="SUPFAM" id="SSF56672">
    <property type="entry name" value="DNA/RNA polymerases"/>
    <property type="match status" value="1"/>
</dbReference>
<organism evidence="2 3">
    <name type="scientific">Wenxinia saemankumensis</name>
    <dbReference type="NCBI Taxonomy" id="1447782"/>
    <lineage>
        <taxon>Bacteria</taxon>
        <taxon>Pseudomonadati</taxon>
        <taxon>Pseudomonadota</taxon>
        <taxon>Alphaproteobacteria</taxon>
        <taxon>Rhodobacterales</taxon>
        <taxon>Roseobacteraceae</taxon>
        <taxon>Wenxinia</taxon>
    </lineage>
</organism>
<accession>A0A1M6BRR6</accession>
<dbReference type="OrthoDB" id="9793236at2"/>
<gene>
    <name evidence="2" type="ORF">SAMN05444417_0819</name>
</gene>
<keyword evidence="2" id="KW-0548">Nucleotidyltransferase</keyword>
<feature type="domain" description="Reverse transcriptase" evidence="1">
    <location>
        <begin position="1"/>
        <end position="255"/>
    </location>
</feature>
<reference evidence="2 3" key="1">
    <citation type="submission" date="2016-11" db="EMBL/GenBank/DDBJ databases">
        <authorList>
            <person name="Jaros S."/>
            <person name="Januszkiewicz K."/>
            <person name="Wedrychowicz H."/>
        </authorList>
    </citation>
    <scope>NUCLEOTIDE SEQUENCE [LARGE SCALE GENOMIC DNA]</scope>
    <source>
        <strain evidence="2 3">DSM 100565</strain>
    </source>
</reference>
<name>A0A1M6BRR6_9RHOB</name>
<dbReference type="GO" id="GO:0003964">
    <property type="term" value="F:RNA-directed DNA polymerase activity"/>
    <property type="evidence" value="ECO:0007669"/>
    <property type="project" value="UniProtKB-KW"/>
</dbReference>
<dbReference type="AlphaFoldDB" id="A0A1M6BRR6"/>
<dbReference type="InterPro" id="IPR000477">
    <property type="entry name" value="RT_dom"/>
</dbReference>
<dbReference type="STRING" id="1447782.SAMN05444417_0819"/>
<keyword evidence="2" id="KW-0808">Transferase</keyword>
<dbReference type="PROSITE" id="PS50878">
    <property type="entry name" value="RT_POL"/>
    <property type="match status" value="1"/>
</dbReference>
<dbReference type="RefSeq" id="WP_083601113.1">
    <property type="nucleotide sequence ID" value="NZ_FQYO01000002.1"/>
</dbReference>
<evidence type="ECO:0000259" key="1">
    <source>
        <dbReference type="PROSITE" id="PS50878"/>
    </source>
</evidence>
<keyword evidence="2" id="KW-0695">RNA-directed DNA polymerase</keyword>
<proteinExistence type="predicted"/>
<sequence length="424" mass="48811">MLTSAFSPQAIANCLRVGDSGRWGVDLETGKDALINRTISRLDTAPPTLNLGHKNTPNGKARYYAQDFETDLILRATYRRLSKQYSVRPPNRDLMVLGLQEALSEASPFIVTRCDVKGFYENIAARKLNQQIICDTRTDPRIRTILQHLQDTDVIAETSVPRGLALSTLLSEIYLAEFDKTIRRLPNVHRYFRYADDIVVFSLPDKPTLDRISEELAEIGLELNEKTAEVYIKSMKSSQTADPRLESFNFLGYDFKIDNVTKSYQTRAFDVAIAQTKLKKRQSRMHLAFKDFSQNGNTDLLLDRLQFLTSNYSTYKTRHTRGARKQKIRAGIYYNYKHCGQFPSNKSGRTKEPYNAKELAALDAHMNALLFRPNSTYSTAINALSAPIKEQFRRLSYLQGYKKRIDKRFTRARMRQICRIWIND</sequence>
<dbReference type="InterPro" id="IPR043502">
    <property type="entry name" value="DNA/RNA_pol_sf"/>
</dbReference>
<dbReference type="CDD" id="cd01646">
    <property type="entry name" value="RT_Bac_retron_I"/>
    <property type="match status" value="1"/>
</dbReference>
<dbReference type="Proteomes" id="UP000184292">
    <property type="component" value="Unassembled WGS sequence"/>
</dbReference>
<protein>
    <submittedName>
        <fullName evidence="2">Reverse transcriptase (RNA-dependent DNA polymerase)</fullName>
    </submittedName>
</protein>
<dbReference type="Pfam" id="PF00078">
    <property type="entry name" value="RVT_1"/>
    <property type="match status" value="1"/>
</dbReference>
<keyword evidence="3" id="KW-1185">Reference proteome</keyword>
<dbReference type="NCBIfam" id="NF041747">
    <property type="entry name" value="Drt3a"/>
    <property type="match status" value="1"/>
</dbReference>
<evidence type="ECO:0000313" key="3">
    <source>
        <dbReference type="Proteomes" id="UP000184292"/>
    </source>
</evidence>
<dbReference type="EMBL" id="FQYO01000002">
    <property type="protein sequence ID" value="SHI51480.1"/>
    <property type="molecule type" value="Genomic_DNA"/>
</dbReference>
<evidence type="ECO:0000313" key="2">
    <source>
        <dbReference type="EMBL" id="SHI51480.1"/>
    </source>
</evidence>